<dbReference type="GO" id="GO:0005737">
    <property type="term" value="C:cytoplasm"/>
    <property type="evidence" value="ECO:0007669"/>
    <property type="project" value="UniProtKB-SubCell"/>
</dbReference>
<dbReference type="Proteomes" id="UP000694397">
    <property type="component" value="Chromosome 11"/>
</dbReference>
<evidence type="ECO:0000256" key="9">
    <source>
        <dbReference type="ARBA" id="ARBA00023270"/>
    </source>
</evidence>
<dbReference type="NCBIfam" id="NF009001">
    <property type="entry name" value="PRK12346.1"/>
    <property type="match status" value="1"/>
</dbReference>
<name>A0A8C9TIU7_SCLFO</name>
<dbReference type="PROSITE" id="PS00958">
    <property type="entry name" value="TRANSALDOLASE_2"/>
    <property type="match status" value="1"/>
</dbReference>
<evidence type="ECO:0000313" key="12">
    <source>
        <dbReference type="Proteomes" id="UP000694397"/>
    </source>
</evidence>
<reference evidence="11" key="3">
    <citation type="submission" date="2025-09" db="UniProtKB">
        <authorList>
            <consortium name="Ensembl"/>
        </authorList>
    </citation>
    <scope>IDENTIFICATION</scope>
</reference>
<keyword evidence="8 10" id="KW-0570">Pentose shunt</keyword>
<comment type="function">
    <text evidence="10">Catalyzes the rate-limiting step of the non-oxidative phase in the pentose phosphate pathway. Catalyzes the reversible conversion of sedheptulose-7-phosphate and D-glyceraldehyde 3-phosphate into erythrose-4-phosphate and beta-D-fructose 6-phosphate.</text>
</comment>
<evidence type="ECO:0000313" key="11">
    <source>
        <dbReference type="Ensembl" id="ENSSFOP00015052684.1"/>
    </source>
</evidence>
<keyword evidence="12" id="KW-1185">Reference proteome</keyword>
<dbReference type="OrthoDB" id="2015515at2759"/>
<dbReference type="PROSITE" id="PS01054">
    <property type="entry name" value="TRANSALDOLASE_1"/>
    <property type="match status" value="1"/>
</dbReference>
<keyword evidence="7 10" id="KW-0808">Transferase</keyword>
<dbReference type="Gene3D" id="3.20.20.70">
    <property type="entry name" value="Aldolase class I"/>
    <property type="match status" value="1"/>
</dbReference>
<dbReference type="EC" id="2.2.1.2" evidence="4 10"/>
<dbReference type="InterPro" id="IPR018225">
    <property type="entry name" value="Transaldolase_AS"/>
</dbReference>
<evidence type="ECO:0000256" key="2">
    <source>
        <dbReference type="ARBA" id="ARBA00004857"/>
    </source>
</evidence>
<dbReference type="GO" id="GO:0005975">
    <property type="term" value="P:carbohydrate metabolic process"/>
    <property type="evidence" value="ECO:0007669"/>
    <property type="project" value="InterPro"/>
</dbReference>
<accession>A0A8C9TIU7</accession>
<reference evidence="11" key="2">
    <citation type="submission" date="2025-08" db="UniProtKB">
        <authorList>
            <consortium name="Ensembl"/>
        </authorList>
    </citation>
    <scope>IDENTIFICATION</scope>
</reference>
<organism evidence="11 12">
    <name type="scientific">Scleropages formosus</name>
    <name type="common">Asian bonytongue</name>
    <name type="synonym">Osteoglossum formosum</name>
    <dbReference type="NCBI Taxonomy" id="113540"/>
    <lineage>
        <taxon>Eukaryota</taxon>
        <taxon>Metazoa</taxon>
        <taxon>Chordata</taxon>
        <taxon>Craniata</taxon>
        <taxon>Vertebrata</taxon>
        <taxon>Euteleostomi</taxon>
        <taxon>Actinopterygii</taxon>
        <taxon>Neopterygii</taxon>
        <taxon>Teleostei</taxon>
        <taxon>Osteoglossocephala</taxon>
        <taxon>Osteoglossomorpha</taxon>
        <taxon>Osteoglossiformes</taxon>
        <taxon>Osteoglossidae</taxon>
        <taxon>Scleropages</taxon>
    </lineage>
</organism>
<evidence type="ECO:0000256" key="1">
    <source>
        <dbReference type="ARBA" id="ARBA00004496"/>
    </source>
</evidence>
<keyword evidence="9" id="KW-0704">Schiff base</keyword>
<dbReference type="CDD" id="cd00957">
    <property type="entry name" value="Transaldolase_TalAB"/>
    <property type="match status" value="1"/>
</dbReference>
<evidence type="ECO:0000256" key="8">
    <source>
        <dbReference type="ARBA" id="ARBA00023126"/>
    </source>
</evidence>
<dbReference type="SUPFAM" id="SSF51569">
    <property type="entry name" value="Aldolase"/>
    <property type="match status" value="1"/>
</dbReference>
<keyword evidence="6" id="KW-0963">Cytoplasm</keyword>
<dbReference type="Ensembl" id="ENSSFOT00015072749.1">
    <property type="protein sequence ID" value="ENSSFOP00015052684.1"/>
    <property type="gene ID" value="ENSSFOG00015011023.2"/>
</dbReference>
<sequence>MSAVLKDKYSERSFRKFSPKKLFLICINRPAYVSPPFLVQDWSKLVGGAYVKPNWHWPLVYSKWTYFRGSACAEARLRLLRPRSRLLVASKFLRCTRTGIKGPPAQQFVMSVSSNPDKRQKMESALDQLKKYTVVVADTGDFNAIEEYKPQDATTNPSLILAAAKMSAYQHLLDQAIKYGIAKGGTEEEQVTNIMDKLFVSFGLEILKKIPGRVSTEVDARLSFDKDGMVSRALRLISLYEEAGVSKEQVLIKLSSTWEGIQAGRELEEKHGVHCNMTLLFSFAQAVACAEAHVTLISPFVGRILDWYKENTDRKSYEPNEDPGVVSVTKIYNYYKKFGYSTVVMGASFRNKGEVKALAGCDLLTISPALLAELNQDHSTVVPTLTVQGAKAADLEQLHLDEKEFRWQHNEDRMAVEKLSDGIRKFAADAVKLESMIKEKMMNVKNGQ</sequence>
<dbReference type="HAMAP" id="MF_00492">
    <property type="entry name" value="Transaldolase_1"/>
    <property type="match status" value="1"/>
</dbReference>
<evidence type="ECO:0000256" key="5">
    <source>
        <dbReference type="ARBA" id="ARBA00018292"/>
    </source>
</evidence>
<proteinExistence type="inferred from homology"/>
<gene>
    <name evidence="11" type="primary">TALDO1</name>
    <name evidence="11" type="synonym">taldo1</name>
</gene>
<dbReference type="NCBIfam" id="TIGR00874">
    <property type="entry name" value="talAB"/>
    <property type="match status" value="1"/>
</dbReference>
<dbReference type="PANTHER" id="PTHR10683:SF18">
    <property type="entry name" value="TRANSALDOLASE"/>
    <property type="match status" value="1"/>
</dbReference>
<evidence type="ECO:0000256" key="6">
    <source>
        <dbReference type="ARBA" id="ARBA00022490"/>
    </source>
</evidence>
<comment type="catalytic activity">
    <reaction evidence="10">
        <text>D-sedoheptulose 7-phosphate + D-glyceraldehyde 3-phosphate = D-erythrose 4-phosphate + beta-D-fructose 6-phosphate</text>
        <dbReference type="Rhea" id="RHEA:17053"/>
        <dbReference type="ChEBI" id="CHEBI:16897"/>
        <dbReference type="ChEBI" id="CHEBI:57483"/>
        <dbReference type="ChEBI" id="CHEBI:57634"/>
        <dbReference type="ChEBI" id="CHEBI:59776"/>
        <dbReference type="EC" id="2.2.1.2"/>
    </reaction>
</comment>
<dbReference type="InterPro" id="IPR004730">
    <property type="entry name" value="Transaldolase_1"/>
</dbReference>
<comment type="similarity">
    <text evidence="3">Belongs to the transaldolase family. Type 1 subfamily.</text>
</comment>
<dbReference type="UniPathway" id="UPA00115">
    <property type="reaction ID" value="UER00414"/>
</dbReference>
<protein>
    <recommendedName>
        <fullName evidence="5 10">Transaldolase</fullName>
        <ecNumber evidence="4 10">2.2.1.2</ecNumber>
    </recommendedName>
</protein>
<dbReference type="InterPro" id="IPR013785">
    <property type="entry name" value="Aldolase_TIM"/>
</dbReference>
<dbReference type="GO" id="GO:0004801">
    <property type="term" value="F:transaldolase activity"/>
    <property type="evidence" value="ECO:0007669"/>
    <property type="project" value="UniProtKB-EC"/>
</dbReference>
<dbReference type="AlphaFoldDB" id="A0A8C9TIU7"/>
<dbReference type="FunFam" id="3.20.20.70:FF:000002">
    <property type="entry name" value="Transaldolase"/>
    <property type="match status" value="1"/>
</dbReference>
<reference evidence="11 12" key="1">
    <citation type="submission" date="2019-04" db="EMBL/GenBank/DDBJ databases">
        <authorList>
            <consortium name="Wellcome Sanger Institute Data Sharing"/>
        </authorList>
    </citation>
    <scope>NUCLEOTIDE SEQUENCE [LARGE SCALE GENOMIC DNA]</scope>
</reference>
<comment type="subcellular location">
    <subcellularLocation>
        <location evidence="1">Cytoplasm</location>
    </subcellularLocation>
</comment>
<dbReference type="InterPro" id="IPR001585">
    <property type="entry name" value="TAL/FSA"/>
</dbReference>
<dbReference type="Pfam" id="PF00923">
    <property type="entry name" value="TAL_FSA"/>
    <property type="match status" value="1"/>
</dbReference>
<evidence type="ECO:0000256" key="10">
    <source>
        <dbReference type="RuleBase" id="RU000501"/>
    </source>
</evidence>
<evidence type="ECO:0000256" key="7">
    <source>
        <dbReference type="ARBA" id="ARBA00022679"/>
    </source>
</evidence>
<dbReference type="GO" id="GO:0009052">
    <property type="term" value="P:pentose-phosphate shunt, non-oxidative branch"/>
    <property type="evidence" value="ECO:0007669"/>
    <property type="project" value="TreeGrafter"/>
</dbReference>
<dbReference type="PANTHER" id="PTHR10683">
    <property type="entry name" value="TRANSALDOLASE"/>
    <property type="match status" value="1"/>
</dbReference>
<comment type="pathway">
    <text evidence="2 10">Carbohydrate degradation; pentose phosphate pathway; D-glyceraldehyde 3-phosphate and beta-D-fructose 6-phosphate from D-ribose 5-phosphate and D-xylulose 5-phosphate (non-oxidative stage): step 2/3.</text>
</comment>
<dbReference type="GeneTree" id="ENSGT00390000017361"/>
<evidence type="ECO:0000256" key="4">
    <source>
        <dbReference type="ARBA" id="ARBA00013151"/>
    </source>
</evidence>
<evidence type="ECO:0000256" key="3">
    <source>
        <dbReference type="ARBA" id="ARBA00008012"/>
    </source>
</evidence>